<proteinExistence type="predicted"/>
<organism evidence="1">
    <name type="scientific">Nilaparvata lugens endogenous nudivirus</name>
    <dbReference type="NCBI Taxonomy" id="1487700"/>
    <lineage>
        <taxon>Viruses</taxon>
        <taxon>Viruses incertae sedis</taxon>
        <taxon>Naldaviricetes</taxon>
        <taxon>Lefavirales</taxon>
        <taxon>Nudiviridae</taxon>
    </lineage>
</organism>
<sequence>MNHIMNESSVILCKREWLLTNYNDSIIYPILEYTKVSKLDDVSGTRLIVGGSWTLFHNTPYYNARVMWFENNLLPYPLCTKYFKVHNGVFVWSRFNLYTKTNLDDPRNVYVFTQPNVCVARIQFKNDRICIDEIDT</sequence>
<name>X5GWD1_9VIRU</name>
<protein>
    <submittedName>
        <fullName evidence="1">OrNV_gp129-like protein</fullName>
    </submittedName>
</protein>
<evidence type="ECO:0000313" key="1">
    <source>
        <dbReference type="EMBL" id="AHW98287.1"/>
    </source>
</evidence>
<dbReference type="EMBL" id="KJ566569">
    <property type="protein sequence ID" value="AHW98287.1"/>
    <property type="molecule type" value="Genomic_DNA"/>
</dbReference>
<accession>X5GWD1</accession>
<reference evidence="1" key="2">
    <citation type="submission" date="2014-03" db="EMBL/GenBank/DDBJ databases">
        <authorList>
            <person name="Cheng R."/>
            <person name="Zhang C.-X."/>
        </authorList>
    </citation>
    <scope>NUCLEOTIDE SEQUENCE</scope>
    <source>
        <strain evidence="1">Hangzhou</strain>
    </source>
</reference>
<reference evidence="1" key="1">
    <citation type="journal article" date="2014" name="J. Virol.">
        <title>Brown planthopper nudivirus DNA integrated in its host genome.</title>
        <authorList>
            <person name="Cheng R.L."/>
            <person name="Xi Y."/>
            <person name="Lou Y.H."/>
            <person name="Wang Z."/>
            <person name="Xu J.Y."/>
            <person name="Xu H.J."/>
            <person name="Zhang C.X."/>
        </authorList>
    </citation>
    <scope>NUCLEOTIDE SEQUENCE</scope>
    <source>
        <strain evidence="1">Hangzhou</strain>
    </source>
</reference>